<evidence type="ECO:0000256" key="5">
    <source>
        <dbReference type="ARBA" id="ARBA00022984"/>
    </source>
</evidence>
<dbReference type="GO" id="GO:0009252">
    <property type="term" value="P:peptidoglycan biosynthetic process"/>
    <property type="evidence" value="ECO:0007669"/>
    <property type="project" value="UniProtKB-UniPathway"/>
</dbReference>
<dbReference type="PANTHER" id="PTHR36699">
    <property type="entry name" value="LD-TRANSPEPTIDASE"/>
    <property type="match status" value="1"/>
</dbReference>
<dbReference type="Gene3D" id="2.40.440.10">
    <property type="entry name" value="L,D-transpeptidase catalytic domain-like"/>
    <property type="match status" value="1"/>
</dbReference>
<evidence type="ECO:0000313" key="11">
    <source>
        <dbReference type="Proteomes" id="UP000243745"/>
    </source>
</evidence>
<dbReference type="Proteomes" id="UP000243745">
    <property type="component" value="Unassembled WGS sequence"/>
</dbReference>
<dbReference type="GO" id="GO:0016740">
    <property type="term" value="F:transferase activity"/>
    <property type="evidence" value="ECO:0007669"/>
    <property type="project" value="UniProtKB-KW"/>
</dbReference>
<dbReference type="EMBL" id="FOXF01000005">
    <property type="protein sequence ID" value="SFP10744.1"/>
    <property type="molecule type" value="Genomic_DNA"/>
</dbReference>
<gene>
    <name evidence="10" type="ORF">SAMN02910344_00444</name>
</gene>
<evidence type="ECO:0000256" key="7">
    <source>
        <dbReference type="PROSITE-ProRule" id="PRU01373"/>
    </source>
</evidence>
<organism evidence="10 11">
    <name type="scientific">Ruminobacter amylophilus</name>
    <dbReference type="NCBI Taxonomy" id="867"/>
    <lineage>
        <taxon>Bacteria</taxon>
        <taxon>Pseudomonadati</taxon>
        <taxon>Pseudomonadota</taxon>
        <taxon>Gammaproteobacteria</taxon>
        <taxon>Aeromonadales</taxon>
        <taxon>Succinivibrionaceae</taxon>
        <taxon>Ruminobacter</taxon>
    </lineage>
</organism>
<evidence type="ECO:0000256" key="3">
    <source>
        <dbReference type="ARBA" id="ARBA00022679"/>
    </source>
</evidence>
<protein>
    <submittedName>
        <fullName evidence="10">L,D-transpeptidase catalytic domain</fullName>
    </submittedName>
</protein>
<name>A0A662ZF67_9GAMM</name>
<keyword evidence="11" id="KW-1185">Reference proteome</keyword>
<reference evidence="10 11" key="1">
    <citation type="submission" date="2016-10" db="EMBL/GenBank/DDBJ databases">
        <authorList>
            <person name="Varghese N."/>
            <person name="Submissions S."/>
        </authorList>
    </citation>
    <scope>NUCLEOTIDE SEQUENCE [LARGE SCALE GENOMIC DNA]</scope>
    <source>
        <strain evidence="10 11">DSM 1361</strain>
    </source>
</reference>
<sequence>MIKMKALKFYCSTIAFLIIFFSNHNAQAENVETAGTNLPFSVFIEAILEAPEYDERTDYTKLKTTKIPYSQFIFHGDSVDKVVVKKSKYRLFLYRKGKIIKTYFIALGENPKGHKHFEGDKKTPEGTYILDYVNQNSRFHKSFHISYPNKNDIQYAKSFGKKPGGMIMVHGQPYIKDNPTPGLQASNWTNGCIALLNDDMDEFLELVSPGTVIEIQP</sequence>
<dbReference type="GO" id="GO:0004180">
    <property type="term" value="F:carboxypeptidase activity"/>
    <property type="evidence" value="ECO:0007669"/>
    <property type="project" value="UniProtKB-ARBA"/>
</dbReference>
<evidence type="ECO:0000256" key="1">
    <source>
        <dbReference type="ARBA" id="ARBA00004752"/>
    </source>
</evidence>
<dbReference type="UniPathway" id="UPA00219"/>
<comment type="pathway">
    <text evidence="1 7">Cell wall biogenesis; peptidoglycan biosynthesis.</text>
</comment>
<dbReference type="InterPro" id="IPR005490">
    <property type="entry name" value="LD_TPept_cat_dom"/>
</dbReference>
<evidence type="ECO:0000259" key="9">
    <source>
        <dbReference type="PROSITE" id="PS52029"/>
    </source>
</evidence>
<keyword evidence="3" id="KW-0808">Transferase</keyword>
<dbReference type="PANTHER" id="PTHR36699:SF1">
    <property type="entry name" value="L,D-TRANSPEPTIDASE YAFK-RELATED"/>
    <property type="match status" value="1"/>
</dbReference>
<feature type="domain" description="L,D-TPase catalytic" evidence="9">
    <location>
        <begin position="80"/>
        <end position="216"/>
    </location>
</feature>
<feature type="active site" description="Proton donor/acceptor" evidence="7">
    <location>
        <position position="170"/>
    </location>
</feature>
<dbReference type="SUPFAM" id="SSF141523">
    <property type="entry name" value="L,D-transpeptidase catalytic domain-like"/>
    <property type="match status" value="1"/>
</dbReference>
<comment type="similarity">
    <text evidence="2">Belongs to the YkuD family.</text>
</comment>
<dbReference type="Pfam" id="PF03734">
    <property type="entry name" value="YkuD"/>
    <property type="match status" value="1"/>
</dbReference>
<evidence type="ECO:0000256" key="8">
    <source>
        <dbReference type="SAM" id="SignalP"/>
    </source>
</evidence>
<feature type="signal peptide" evidence="8">
    <location>
        <begin position="1"/>
        <end position="26"/>
    </location>
</feature>
<evidence type="ECO:0000313" key="10">
    <source>
        <dbReference type="EMBL" id="SFP10744.1"/>
    </source>
</evidence>
<keyword evidence="8" id="KW-0732">Signal</keyword>
<keyword evidence="4 7" id="KW-0133">Cell shape</keyword>
<accession>A0A662ZF67</accession>
<feature type="chain" id="PRO_5024952072" evidence="8">
    <location>
        <begin position="27"/>
        <end position="217"/>
    </location>
</feature>
<evidence type="ECO:0000256" key="6">
    <source>
        <dbReference type="ARBA" id="ARBA00023316"/>
    </source>
</evidence>
<dbReference type="GO" id="GO:0071555">
    <property type="term" value="P:cell wall organization"/>
    <property type="evidence" value="ECO:0007669"/>
    <property type="project" value="UniProtKB-UniRule"/>
</dbReference>
<dbReference type="CDD" id="cd16913">
    <property type="entry name" value="YkuD_like"/>
    <property type="match status" value="1"/>
</dbReference>
<proteinExistence type="inferred from homology"/>
<feature type="active site" description="Nucleophile" evidence="7">
    <location>
        <position position="192"/>
    </location>
</feature>
<evidence type="ECO:0000256" key="4">
    <source>
        <dbReference type="ARBA" id="ARBA00022960"/>
    </source>
</evidence>
<dbReference type="InterPro" id="IPR038063">
    <property type="entry name" value="Transpep_catalytic_dom"/>
</dbReference>
<evidence type="ECO:0000256" key="2">
    <source>
        <dbReference type="ARBA" id="ARBA00005992"/>
    </source>
</evidence>
<dbReference type="AlphaFoldDB" id="A0A662ZF67"/>
<dbReference type="PROSITE" id="PS52029">
    <property type="entry name" value="LD_TPASE"/>
    <property type="match status" value="1"/>
</dbReference>
<dbReference type="GO" id="GO:0008360">
    <property type="term" value="P:regulation of cell shape"/>
    <property type="evidence" value="ECO:0007669"/>
    <property type="project" value="UniProtKB-UniRule"/>
</dbReference>
<keyword evidence="5 7" id="KW-0573">Peptidoglycan synthesis</keyword>
<keyword evidence="6 7" id="KW-0961">Cell wall biogenesis/degradation</keyword>